<name>A0A395JH62_9GAMM</name>
<dbReference type="Gene3D" id="3.40.50.300">
    <property type="entry name" value="P-loop containing nucleotide triphosphate hydrolases"/>
    <property type="match status" value="1"/>
</dbReference>
<accession>A0A395JH62</accession>
<keyword evidence="2" id="KW-0342">GTP-binding</keyword>
<dbReference type="NCBIfam" id="TIGR00231">
    <property type="entry name" value="small_GTP"/>
    <property type="match status" value="1"/>
</dbReference>
<dbReference type="SUPFAM" id="SSF52540">
    <property type="entry name" value="P-loop containing nucleoside triphosphate hydrolases"/>
    <property type="match status" value="1"/>
</dbReference>
<evidence type="ECO:0000313" key="3">
    <source>
        <dbReference type="EMBL" id="RBP49256.1"/>
    </source>
</evidence>
<dbReference type="InterPro" id="IPR050227">
    <property type="entry name" value="Rab"/>
</dbReference>
<dbReference type="PANTHER" id="PTHR47977">
    <property type="entry name" value="RAS-RELATED PROTEIN RAB"/>
    <property type="match status" value="1"/>
</dbReference>
<dbReference type="SMART" id="SM00175">
    <property type="entry name" value="RAB"/>
    <property type="match status" value="1"/>
</dbReference>
<gene>
    <name evidence="3" type="ORF">DFR28_104184</name>
</gene>
<dbReference type="OrthoDB" id="7957980at2"/>
<keyword evidence="1" id="KW-0547">Nucleotide-binding</keyword>
<dbReference type="PRINTS" id="PR00449">
    <property type="entry name" value="RASTRNSFRMNG"/>
</dbReference>
<dbReference type="InParanoid" id="A0A395JH62"/>
<protein>
    <recommendedName>
        <fullName evidence="5">Small GTP-binding protein</fullName>
    </recommendedName>
</protein>
<dbReference type="PROSITE" id="PS51419">
    <property type="entry name" value="RAB"/>
    <property type="match status" value="1"/>
</dbReference>
<dbReference type="AlphaFoldDB" id="A0A395JH62"/>
<dbReference type="PROSITE" id="PS51421">
    <property type="entry name" value="RAS"/>
    <property type="match status" value="1"/>
</dbReference>
<dbReference type="SMART" id="SM00173">
    <property type="entry name" value="RAS"/>
    <property type="match status" value="1"/>
</dbReference>
<reference evidence="3 4" key="1">
    <citation type="submission" date="2018-06" db="EMBL/GenBank/DDBJ databases">
        <title>Genomic Encyclopedia of Type Strains, Phase IV (KMG-IV): sequencing the most valuable type-strain genomes for metagenomic binning, comparative biology and taxonomic classification.</title>
        <authorList>
            <person name="Goeker M."/>
        </authorList>
    </citation>
    <scope>NUCLEOTIDE SEQUENCE [LARGE SCALE GENOMIC DNA]</scope>
    <source>
        <strain evidence="3 4">DSM 24032</strain>
    </source>
</reference>
<dbReference type="InterPro" id="IPR027417">
    <property type="entry name" value="P-loop_NTPase"/>
</dbReference>
<dbReference type="FunFam" id="3.40.50.300:FF:001447">
    <property type="entry name" value="Ras-related protein Rab-1B"/>
    <property type="match status" value="1"/>
</dbReference>
<dbReference type="EMBL" id="QNRT01000004">
    <property type="protein sequence ID" value="RBP49256.1"/>
    <property type="molecule type" value="Genomic_DNA"/>
</dbReference>
<dbReference type="Proteomes" id="UP000253083">
    <property type="component" value="Unassembled WGS sequence"/>
</dbReference>
<dbReference type="SMART" id="SM00174">
    <property type="entry name" value="RHO"/>
    <property type="match status" value="1"/>
</dbReference>
<dbReference type="InterPro" id="IPR001806">
    <property type="entry name" value="Small_GTPase"/>
</dbReference>
<keyword evidence="4" id="KW-1185">Reference proteome</keyword>
<dbReference type="InterPro" id="IPR005225">
    <property type="entry name" value="Small_GTP-bd"/>
</dbReference>
<comment type="caution">
    <text evidence="3">The sequence shown here is derived from an EMBL/GenBank/DDBJ whole genome shotgun (WGS) entry which is preliminary data.</text>
</comment>
<sequence length="159" mass="17381">MSKLKICMVGDFSVGKTSLTQKFVNNVFSEKYLTTIGVKIDTASVGDTKLIVWDVAGRDSLSPINSSYLVGASGVVLVGDGTRPHTIEDLFEIWQTVTRRIGDVPVVVALNKADLDEWQVDDELTDTLVNNGWQVFNTSAKDGANVAELFQTLVDEIQN</sequence>
<dbReference type="GO" id="GO:0005525">
    <property type="term" value="F:GTP binding"/>
    <property type="evidence" value="ECO:0007669"/>
    <property type="project" value="UniProtKB-KW"/>
</dbReference>
<proteinExistence type="predicted"/>
<dbReference type="RefSeq" id="WP_113955119.1">
    <property type="nucleotide sequence ID" value="NZ_QNRT01000004.1"/>
</dbReference>
<organism evidence="3 4">
    <name type="scientific">Arenicella xantha</name>
    <dbReference type="NCBI Taxonomy" id="644221"/>
    <lineage>
        <taxon>Bacteria</taxon>
        <taxon>Pseudomonadati</taxon>
        <taxon>Pseudomonadota</taxon>
        <taxon>Gammaproteobacteria</taxon>
        <taxon>Arenicellales</taxon>
        <taxon>Arenicellaceae</taxon>
        <taxon>Arenicella</taxon>
    </lineage>
</organism>
<dbReference type="CDD" id="cd00154">
    <property type="entry name" value="Rab"/>
    <property type="match status" value="1"/>
</dbReference>
<dbReference type="Pfam" id="PF00071">
    <property type="entry name" value="Ras"/>
    <property type="match status" value="1"/>
</dbReference>
<dbReference type="GO" id="GO:0003924">
    <property type="term" value="F:GTPase activity"/>
    <property type="evidence" value="ECO:0007669"/>
    <property type="project" value="InterPro"/>
</dbReference>
<evidence type="ECO:0008006" key="5">
    <source>
        <dbReference type="Google" id="ProtNLM"/>
    </source>
</evidence>
<evidence type="ECO:0000256" key="2">
    <source>
        <dbReference type="ARBA" id="ARBA00023134"/>
    </source>
</evidence>
<evidence type="ECO:0000313" key="4">
    <source>
        <dbReference type="Proteomes" id="UP000253083"/>
    </source>
</evidence>
<evidence type="ECO:0000256" key="1">
    <source>
        <dbReference type="ARBA" id="ARBA00022741"/>
    </source>
</evidence>